<dbReference type="STRING" id="163359.A9R16_08515"/>
<dbReference type="AlphaFoldDB" id="A0A1C2G3R0"/>
<dbReference type="Pfam" id="PF09954">
    <property type="entry name" value="DUF2188"/>
    <property type="match status" value="1"/>
</dbReference>
<name>A0A1C2G3R0_9GAMM</name>
<accession>A0A1C2G3R0</accession>
<dbReference type="InterPro" id="IPR018691">
    <property type="entry name" value="DUF2188"/>
</dbReference>
<dbReference type="RefSeq" id="WP_065969108.1">
    <property type="nucleotide sequence ID" value="NZ_CP080624.1"/>
</dbReference>
<evidence type="ECO:0000313" key="3">
    <source>
        <dbReference type="Proteomes" id="UP000253250"/>
    </source>
</evidence>
<evidence type="ECO:0000313" key="2">
    <source>
        <dbReference type="EMBL" id="RCN59124.1"/>
    </source>
</evidence>
<gene>
    <name evidence="1" type="ORF">C4900_05030</name>
    <name evidence="2" type="ORF">C4900_05215</name>
</gene>
<dbReference type="Proteomes" id="UP000253250">
    <property type="component" value="Unassembled WGS sequence"/>
</dbReference>
<proteinExistence type="predicted"/>
<organism evidence="2 3">
    <name type="scientific">Acidiferrobacter thiooxydans</name>
    <dbReference type="NCBI Taxonomy" id="163359"/>
    <lineage>
        <taxon>Bacteria</taxon>
        <taxon>Pseudomonadati</taxon>
        <taxon>Pseudomonadota</taxon>
        <taxon>Gammaproteobacteria</taxon>
        <taxon>Acidiferrobacterales</taxon>
        <taxon>Acidiferrobacteraceae</taxon>
        <taxon>Acidiferrobacter</taxon>
    </lineage>
</organism>
<protein>
    <recommendedName>
        <fullName evidence="4">Integrase</fullName>
    </recommendedName>
</protein>
<dbReference type="EMBL" id="PSYR01000001">
    <property type="protein sequence ID" value="RCN59095.1"/>
    <property type="molecule type" value="Genomic_DNA"/>
</dbReference>
<comment type="caution">
    <text evidence="2">The sequence shown here is derived from an EMBL/GenBank/DDBJ whole genome shotgun (WGS) entry which is preliminary data.</text>
</comment>
<reference evidence="2 3" key="1">
    <citation type="submission" date="2018-02" db="EMBL/GenBank/DDBJ databases">
        <title>Insights into the biology of acidophilic members of the Acidiferrobacteraceae family derived from comparative genomic analyses.</title>
        <authorList>
            <person name="Issotta F."/>
            <person name="Thyssen C."/>
            <person name="Mena C."/>
            <person name="Moya A."/>
            <person name="Bellenberg S."/>
            <person name="Sproer C."/>
            <person name="Covarrubias P.C."/>
            <person name="Sand W."/>
            <person name="Quatrini R."/>
            <person name="Vera M."/>
        </authorList>
    </citation>
    <scope>NUCLEOTIDE SEQUENCE [LARGE SCALE GENOMIC DNA]</scope>
    <source>
        <strain evidence="3">m-1</strain>
        <strain evidence="2">M-1</strain>
    </source>
</reference>
<dbReference type="EMBL" id="PSYR01000001">
    <property type="protein sequence ID" value="RCN59124.1"/>
    <property type="molecule type" value="Genomic_DNA"/>
</dbReference>
<evidence type="ECO:0008006" key="4">
    <source>
        <dbReference type="Google" id="ProtNLM"/>
    </source>
</evidence>
<evidence type="ECO:0000313" key="1">
    <source>
        <dbReference type="EMBL" id="RCN59095.1"/>
    </source>
</evidence>
<sequence>MASITKRPWGGWQARVRLNGRGTKTKTFTTRAEAIAWARATEQTLTTETPGEAEAKQLADTVLLRQALLRYQEEITPRKRGARLEYGRH</sequence>
<keyword evidence="3" id="KW-1185">Reference proteome</keyword>